<organism evidence="1 2">
    <name type="scientific">Hymenobacter gummosus</name>
    <dbReference type="NCBI Taxonomy" id="1776032"/>
    <lineage>
        <taxon>Bacteria</taxon>
        <taxon>Pseudomonadati</taxon>
        <taxon>Bacteroidota</taxon>
        <taxon>Cytophagia</taxon>
        <taxon>Cytophagales</taxon>
        <taxon>Hymenobacteraceae</taxon>
        <taxon>Hymenobacter</taxon>
    </lineage>
</organism>
<name>A0A431TY16_9BACT</name>
<keyword evidence="2" id="KW-1185">Reference proteome</keyword>
<evidence type="ECO:0000313" key="1">
    <source>
        <dbReference type="EMBL" id="RTQ46501.1"/>
    </source>
</evidence>
<dbReference type="RefSeq" id="WP_126695246.1">
    <property type="nucleotide sequence ID" value="NZ_RXOF01000015.1"/>
</dbReference>
<protein>
    <recommendedName>
        <fullName evidence="3">Nucleotidyl transferase AbiEii/AbiGii toxin family protein</fullName>
    </recommendedName>
</protein>
<gene>
    <name evidence="1" type="ORF">EJV47_21340</name>
</gene>
<proteinExistence type="predicted"/>
<dbReference type="InterPro" id="IPR014942">
    <property type="entry name" value="AbiEii"/>
</dbReference>
<dbReference type="EMBL" id="RXOF01000015">
    <property type="protein sequence ID" value="RTQ46501.1"/>
    <property type="molecule type" value="Genomic_DNA"/>
</dbReference>
<sequence>MQLSDDKRREIIVYEAFLRRAAQLELPFLLKGSYVTRQYFDDPADRLPGDMDWLCLEHLPDAAAAQQTLNDWATRVTELDLGDGVRFRSFRENAFWRMIDYAMADDFPTVNTDLGYWLGDGELQELPLDVSFNLPLSVPSVPLRYQPLQGAPFVVPYSAPLALQVAWKIHQTLVRPRFKDLFDLLHLLGHATYTAAVRQQTLQALLAECRADGTDPGRLHWLVEGRLERLFADPSAEAAWNYWRHGLRGPRQYWYVETAPTIINVSTLPETLPDFAAQVRAAFEAAGFGAELAAVPRPSWLPAAVATQTATLRYHAGNTLDKAAARHWSLLDRIWQWFK</sequence>
<reference evidence="1 2" key="1">
    <citation type="submission" date="2018-12" db="EMBL/GenBank/DDBJ databases">
        <title>Hymenobacter gummosus sp. nov., isolated from a spring.</title>
        <authorList>
            <person name="Nie L."/>
        </authorList>
    </citation>
    <scope>NUCLEOTIDE SEQUENCE [LARGE SCALE GENOMIC DNA]</scope>
    <source>
        <strain evidence="1 2">KCTC 52166</strain>
    </source>
</reference>
<accession>A0A431TY16</accession>
<comment type="caution">
    <text evidence="1">The sequence shown here is derived from an EMBL/GenBank/DDBJ whole genome shotgun (WGS) entry which is preliminary data.</text>
</comment>
<dbReference type="OrthoDB" id="2535399at2"/>
<dbReference type="AlphaFoldDB" id="A0A431TY16"/>
<evidence type="ECO:0000313" key="2">
    <source>
        <dbReference type="Proteomes" id="UP000282184"/>
    </source>
</evidence>
<evidence type="ECO:0008006" key="3">
    <source>
        <dbReference type="Google" id="ProtNLM"/>
    </source>
</evidence>
<dbReference type="Proteomes" id="UP000282184">
    <property type="component" value="Unassembled WGS sequence"/>
</dbReference>
<dbReference type="Pfam" id="PF08843">
    <property type="entry name" value="AbiEii"/>
    <property type="match status" value="1"/>
</dbReference>